<dbReference type="KEGG" id="tps:THAPSDRAFT_21304"/>
<evidence type="ECO:0000313" key="3">
    <source>
        <dbReference type="Proteomes" id="UP000001449"/>
    </source>
</evidence>
<reference evidence="2 3" key="2">
    <citation type="journal article" date="2008" name="Nature">
        <title>The Phaeodactylum genome reveals the evolutionary history of diatom genomes.</title>
        <authorList>
            <person name="Bowler C."/>
            <person name="Allen A.E."/>
            <person name="Badger J.H."/>
            <person name="Grimwood J."/>
            <person name="Jabbari K."/>
            <person name="Kuo A."/>
            <person name="Maheswari U."/>
            <person name="Martens C."/>
            <person name="Maumus F."/>
            <person name="Otillar R.P."/>
            <person name="Rayko E."/>
            <person name="Salamov A."/>
            <person name="Vandepoele K."/>
            <person name="Beszteri B."/>
            <person name="Gruber A."/>
            <person name="Heijde M."/>
            <person name="Katinka M."/>
            <person name="Mock T."/>
            <person name="Valentin K."/>
            <person name="Verret F."/>
            <person name="Berges J.A."/>
            <person name="Brownlee C."/>
            <person name="Cadoret J.P."/>
            <person name="Chiovitti A."/>
            <person name="Choi C.J."/>
            <person name="Coesel S."/>
            <person name="De Martino A."/>
            <person name="Detter J.C."/>
            <person name="Durkin C."/>
            <person name="Falciatore A."/>
            <person name="Fournet J."/>
            <person name="Haruta M."/>
            <person name="Huysman M.J."/>
            <person name="Jenkins B.D."/>
            <person name="Jiroutova K."/>
            <person name="Jorgensen R.E."/>
            <person name="Joubert Y."/>
            <person name="Kaplan A."/>
            <person name="Kroger N."/>
            <person name="Kroth P.G."/>
            <person name="La Roche J."/>
            <person name="Lindquist E."/>
            <person name="Lommer M."/>
            <person name="Martin-Jezequel V."/>
            <person name="Lopez P.J."/>
            <person name="Lucas S."/>
            <person name="Mangogna M."/>
            <person name="McGinnis K."/>
            <person name="Medlin L.K."/>
            <person name="Montsant A."/>
            <person name="Oudot-Le Secq M.P."/>
            <person name="Napoli C."/>
            <person name="Obornik M."/>
            <person name="Parker M.S."/>
            <person name="Petit J.L."/>
            <person name="Porcel B.M."/>
            <person name="Poulsen N."/>
            <person name="Robison M."/>
            <person name="Rychlewski L."/>
            <person name="Rynearson T.A."/>
            <person name="Schmutz J."/>
            <person name="Shapiro H."/>
            <person name="Siaut M."/>
            <person name="Stanley M."/>
            <person name="Sussman M.R."/>
            <person name="Taylor A.R."/>
            <person name="Vardi A."/>
            <person name="von Dassow P."/>
            <person name="Vyverman W."/>
            <person name="Willis A."/>
            <person name="Wyrwicz L.S."/>
            <person name="Rokhsar D.S."/>
            <person name="Weissenbach J."/>
            <person name="Armbrust E.V."/>
            <person name="Green B.R."/>
            <person name="Van de Peer Y."/>
            <person name="Grigoriev I.V."/>
        </authorList>
    </citation>
    <scope>NUCLEOTIDE SEQUENCE [LARGE SCALE GENOMIC DNA]</scope>
    <source>
        <strain evidence="2 3">CCMP1335</strain>
    </source>
</reference>
<dbReference type="EMBL" id="CM000639">
    <property type="protein sequence ID" value="EED95294.1"/>
    <property type="molecule type" value="Genomic_DNA"/>
</dbReference>
<dbReference type="HOGENOM" id="CLU_585964_0_0_1"/>
<organism evidence="2 3">
    <name type="scientific">Thalassiosira pseudonana</name>
    <name type="common">Marine diatom</name>
    <name type="synonym">Cyclotella nana</name>
    <dbReference type="NCBI Taxonomy" id="35128"/>
    <lineage>
        <taxon>Eukaryota</taxon>
        <taxon>Sar</taxon>
        <taxon>Stramenopiles</taxon>
        <taxon>Ochrophyta</taxon>
        <taxon>Bacillariophyta</taxon>
        <taxon>Coscinodiscophyceae</taxon>
        <taxon>Thalassiosirophycidae</taxon>
        <taxon>Thalassiosirales</taxon>
        <taxon>Thalassiosiraceae</taxon>
        <taxon>Thalassiosira</taxon>
    </lineage>
</organism>
<sequence length="467" mass="51688">MSENETNAIIDGEPFEEVDGELEATRLWASHAANNKHDDNNNATEANQSQHPIIDVLSVGSSARIDYMNAQRDTWANNKHYVRDIFMESEMNTDSSIPDNGGSCQVLANECAESESSRLFSGQPTTFAETNSTTVAVNGEHDLCLQRRMGLAIGATARRYRKIVHALSIESTQSPSLTILSTGWEQYAGKILPNYLIVTFDVTYYNTLQLEQCITSKTDDEDKPLVYAPFISWSNREPSYNSNNNESQDTTKFAFPAQRTGVVFNRASLERFARPISCYASEDGTKPSIPIHYDPLEHPLEHRFCQWMAGKAKNVFSSLLHGALQLDLVRKKSKSEGDSLQPMSISDLLVMYSSHMHVLCKRDAGLPSSEEMLGYLVHKFSIGSRGDESAASSEGFGEIRTGTNNDDATEDICGATATKECDPSTMLACANLSLDQMKEVTKGGKFPSLTNPRITDAFRQEYPPLSP</sequence>
<accession>B8BUI6</accession>
<name>B8BUI6_THAPS</name>
<dbReference type="GeneID" id="7444658"/>
<reference evidence="2 3" key="1">
    <citation type="journal article" date="2004" name="Science">
        <title>The genome of the diatom Thalassiosira pseudonana: ecology, evolution, and metabolism.</title>
        <authorList>
            <person name="Armbrust E.V."/>
            <person name="Berges J.A."/>
            <person name="Bowler C."/>
            <person name="Green B.R."/>
            <person name="Martinez D."/>
            <person name="Putnam N.H."/>
            <person name="Zhou S."/>
            <person name="Allen A.E."/>
            <person name="Apt K.E."/>
            <person name="Bechner M."/>
            <person name="Brzezinski M.A."/>
            <person name="Chaal B.K."/>
            <person name="Chiovitti A."/>
            <person name="Davis A.K."/>
            <person name="Demarest M.S."/>
            <person name="Detter J.C."/>
            <person name="Glavina T."/>
            <person name="Goodstein D."/>
            <person name="Hadi M.Z."/>
            <person name="Hellsten U."/>
            <person name="Hildebrand M."/>
            <person name="Jenkins B.D."/>
            <person name="Jurka J."/>
            <person name="Kapitonov V.V."/>
            <person name="Kroger N."/>
            <person name="Lau W.W."/>
            <person name="Lane T.W."/>
            <person name="Larimer F.W."/>
            <person name="Lippmeier J.C."/>
            <person name="Lucas S."/>
            <person name="Medina M."/>
            <person name="Montsant A."/>
            <person name="Obornik M."/>
            <person name="Parker M.S."/>
            <person name="Palenik B."/>
            <person name="Pazour G.J."/>
            <person name="Richardson P.M."/>
            <person name="Rynearson T.A."/>
            <person name="Saito M.A."/>
            <person name="Schwartz D.C."/>
            <person name="Thamatrakoln K."/>
            <person name="Valentin K."/>
            <person name="Vardi A."/>
            <person name="Wilkerson F.P."/>
            <person name="Rokhsar D.S."/>
        </authorList>
    </citation>
    <scope>NUCLEOTIDE SEQUENCE [LARGE SCALE GENOMIC DNA]</scope>
    <source>
        <strain evidence="2 3">CCMP1335</strain>
    </source>
</reference>
<proteinExistence type="predicted"/>
<dbReference type="RefSeq" id="XP_002287851.1">
    <property type="nucleotide sequence ID" value="XM_002287815.1"/>
</dbReference>
<keyword evidence="3" id="KW-1185">Reference proteome</keyword>
<gene>
    <name evidence="2" type="ORF">THAPSDRAFT_21304</name>
</gene>
<evidence type="ECO:0000256" key="1">
    <source>
        <dbReference type="SAM" id="MobiDB-lite"/>
    </source>
</evidence>
<evidence type="ECO:0000313" key="2">
    <source>
        <dbReference type="EMBL" id="EED95294.1"/>
    </source>
</evidence>
<protein>
    <submittedName>
        <fullName evidence="2">Uncharacterized protein</fullName>
    </submittedName>
</protein>
<dbReference type="Proteomes" id="UP000001449">
    <property type="component" value="Chromosome 2"/>
</dbReference>
<dbReference type="InParanoid" id="B8BUI6"/>
<dbReference type="PaxDb" id="35128-Thaps21304"/>
<feature type="region of interest" description="Disordered" evidence="1">
    <location>
        <begin position="442"/>
        <end position="467"/>
    </location>
</feature>
<dbReference type="AlphaFoldDB" id="B8BUI6"/>